<dbReference type="InterPro" id="IPR013563">
    <property type="entry name" value="Oligopep_ABC_C"/>
</dbReference>
<protein>
    <submittedName>
        <fullName evidence="7">ATP-binding cassette domain-containing protein</fullName>
    </submittedName>
</protein>
<evidence type="ECO:0000313" key="7">
    <source>
        <dbReference type="EMBL" id="HJA07781.1"/>
    </source>
</evidence>
<dbReference type="PROSITE" id="PS00211">
    <property type="entry name" value="ABC_TRANSPORTER_1"/>
    <property type="match status" value="1"/>
</dbReference>
<dbReference type="GO" id="GO:0005524">
    <property type="term" value="F:ATP binding"/>
    <property type="evidence" value="ECO:0007669"/>
    <property type="project" value="UniProtKB-KW"/>
</dbReference>
<comment type="caution">
    <text evidence="7">The sequence shown here is derived from an EMBL/GenBank/DDBJ whole genome shotgun (WGS) entry which is preliminary data.</text>
</comment>
<feature type="region of interest" description="Disordered" evidence="5">
    <location>
        <begin position="304"/>
        <end position="324"/>
    </location>
</feature>
<reference evidence="7" key="2">
    <citation type="submission" date="2021-04" db="EMBL/GenBank/DDBJ databases">
        <authorList>
            <person name="Gilroy R."/>
        </authorList>
    </citation>
    <scope>NUCLEOTIDE SEQUENCE</scope>
    <source>
        <strain evidence="7">CHK186-16707</strain>
    </source>
</reference>
<gene>
    <name evidence="7" type="ORF">H9962_01110</name>
</gene>
<dbReference type="GO" id="GO:0015833">
    <property type="term" value="P:peptide transport"/>
    <property type="evidence" value="ECO:0007669"/>
    <property type="project" value="InterPro"/>
</dbReference>
<dbReference type="InterPro" id="IPR027417">
    <property type="entry name" value="P-loop_NTPase"/>
</dbReference>
<dbReference type="InterPro" id="IPR003593">
    <property type="entry name" value="AAA+_ATPase"/>
</dbReference>
<feature type="domain" description="ABC transporter" evidence="6">
    <location>
        <begin position="7"/>
        <end position="254"/>
    </location>
</feature>
<evidence type="ECO:0000256" key="5">
    <source>
        <dbReference type="SAM" id="MobiDB-lite"/>
    </source>
</evidence>
<keyword evidence="4 7" id="KW-0067">ATP-binding</keyword>
<dbReference type="Proteomes" id="UP000824225">
    <property type="component" value="Unassembled WGS sequence"/>
</dbReference>
<comment type="similarity">
    <text evidence="1">Belongs to the ABC transporter superfamily.</text>
</comment>
<name>A0A9D2HCR8_9BACT</name>
<dbReference type="InterPro" id="IPR003439">
    <property type="entry name" value="ABC_transporter-like_ATP-bd"/>
</dbReference>
<dbReference type="PANTHER" id="PTHR43776:SF7">
    <property type="entry name" value="D,D-DIPEPTIDE TRANSPORT ATP-BINDING PROTEIN DDPF-RELATED"/>
    <property type="match status" value="1"/>
</dbReference>
<dbReference type="PANTHER" id="PTHR43776">
    <property type="entry name" value="TRANSPORT ATP-BINDING PROTEIN"/>
    <property type="match status" value="1"/>
</dbReference>
<evidence type="ECO:0000256" key="4">
    <source>
        <dbReference type="ARBA" id="ARBA00022840"/>
    </source>
</evidence>
<evidence type="ECO:0000256" key="3">
    <source>
        <dbReference type="ARBA" id="ARBA00022741"/>
    </source>
</evidence>
<dbReference type="SUPFAM" id="SSF52540">
    <property type="entry name" value="P-loop containing nucleoside triphosphate hydrolases"/>
    <property type="match status" value="1"/>
</dbReference>
<reference evidence="7" key="1">
    <citation type="journal article" date="2021" name="PeerJ">
        <title>Extensive microbial diversity within the chicken gut microbiome revealed by metagenomics and culture.</title>
        <authorList>
            <person name="Gilroy R."/>
            <person name="Ravi A."/>
            <person name="Getino M."/>
            <person name="Pursley I."/>
            <person name="Horton D.L."/>
            <person name="Alikhan N.F."/>
            <person name="Baker D."/>
            <person name="Gharbi K."/>
            <person name="Hall N."/>
            <person name="Watson M."/>
            <person name="Adriaenssens E.M."/>
            <person name="Foster-Nyarko E."/>
            <person name="Jarju S."/>
            <person name="Secka A."/>
            <person name="Antonio M."/>
            <person name="Oren A."/>
            <person name="Chaudhuri R.R."/>
            <person name="La Ragione R."/>
            <person name="Hildebrand F."/>
            <person name="Pallen M.J."/>
        </authorList>
    </citation>
    <scope>NUCLEOTIDE SEQUENCE</scope>
    <source>
        <strain evidence="7">CHK186-16707</strain>
    </source>
</reference>
<organism evidence="7 8">
    <name type="scientific">Candidatus Mailhella merdigallinarum</name>
    <dbReference type="NCBI Taxonomy" id="2838658"/>
    <lineage>
        <taxon>Bacteria</taxon>
        <taxon>Pseudomonadati</taxon>
        <taxon>Thermodesulfobacteriota</taxon>
        <taxon>Desulfovibrionia</taxon>
        <taxon>Desulfovibrionales</taxon>
        <taxon>Desulfovibrionaceae</taxon>
        <taxon>Mailhella</taxon>
    </lineage>
</organism>
<keyword evidence="2" id="KW-0813">Transport</keyword>
<dbReference type="Gene3D" id="3.40.50.300">
    <property type="entry name" value="P-loop containing nucleotide triphosphate hydrolases"/>
    <property type="match status" value="1"/>
</dbReference>
<proteinExistence type="inferred from homology"/>
<dbReference type="SMART" id="SM00382">
    <property type="entry name" value="AAA"/>
    <property type="match status" value="1"/>
</dbReference>
<evidence type="ECO:0000256" key="2">
    <source>
        <dbReference type="ARBA" id="ARBA00022448"/>
    </source>
</evidence>
<dbReference type="PROSITE" id="PS50893">
    <property type="entry name" value="ABC_TRANSPORTER_2"/>
    <property type="match status" value="1"/>
</dbReference>
<feature type="compositionally biased region" description="Basic and acidic residues" evidence="5">
    <location>
        <begin position="310"/>
        <end position="324"/>
    </location>
</feature>
<dbReference type="Pfam" id="PF00005">
    <property type="entry name" value="ABC_tran"/>
    <property type="match status" value="1"/>
</dbReference>
<evidence type="ECO:0000313" key="8">
    <source>
        <dbReference type="Proteomes" id="UP000824225"/>
    </source>
</evidence>
<dbReference type="GO" id="GO:0016887">
    <property type="term" value="F:ATP hydrolysis activity"/>
    <property type="evidence" value="ECO:0007669"/>
    <property type="project" value="InterPro"/>
</dbReference>
<dbReference type="InterPro" id="IPR017871">
    <property type="entry name" value="ABC_transporter-like_CS"/>
</dbReference>
<accession>A0A9D2HCR8</accession>
<dbReference type="EMBL" id="DXAN01000003">
    <property type="protein sequence ID" value="HJA07781.1"/>
    <property type="molecule type" value="Genomic_DNA"/>
</dbReference>
<evidence type="ECO:0000259" key="6">
    <source>
        <dbReference type="PROSITE" id="PS50893"/>
    </source>
</evidence>
<sequence length="324" mass="36539">MTDVPLLVVNNYSQHFRINKRLTVPAVTDVSFALRRGEIFGLVGESGSGKSTLGRAVMGLYTPTAGEIWFKNCRVSDKRDYRRHRRDVQRAMQIVFQDSAAALNPRMRVGDIIAEPLVIHRLHPTKAALNERVDQLLEQVGLHVSYKSKFPGEISGGQRQRAAIARAIAADPELIVADEPVASLDVSIQAQIISLFRHLQQQRGFTFLFIAHDLSLVRYLCDRVGVLYAGRLVESAPTEELFARPLHPYTRCLLSAIPLPDPRRERNKRILSYAPRPEDLEGEYREVSRDHFVLGVRTVEPGPAFQTPRELTDAARSRNREACL</sequence>
<dbReference type="AlphaFoldDB" id="A0A9D2HCR8"/>
<dbReference type="Pfam" id="PF08352">
    <property type="entry name" value="oligo_HPY"/>
    <property type="match status" value="1"/>
</dbReference>
<dbReference type="GO" id="GO:0055085">
    <property type="term" value="P:transmembrane transport"/>
    <property type="evidence" value="ECO:0007669"/>
    <property type="project" value="UniProtKB-ARBA"/>
</dbReference>
<keyword evidence="3" id="KW-0547">Nucleotide-binding</keyword>
<evidence type="ECO:0000256" key="1">
    <source>
        <dbReference type="ARBA" id="ARBA00005417"/>
    </source>
</evidence>
<dbReference type="InterPro" id="IPR050319">
    <property type="entry name" value="ABC_transp_ATP-bind"/>
</dbReference>
<dbReference type="CDD" id="cd03257">
    <property type="entry name" value="ABC_NikE_OppD_transporters"/>
    <property type="match status" value="1"/>
</dbReference>